<proteinExistence type="predicted"/>
<dbReference type="RefSeq" id="WP_015929140.1">
    <property type="nucleotide sequence ID" value="NC_011894.1"/>
</dbReference>
<dbReference type="Proteomes" id="UP000008207">
    <property type="component" value="Chromosome"/>
</dbReference>
<dbReference type="AlphaFoldDB" id="B8ICP9"/>
<reference evidence="1 2" key="1">
    <citation type="submission" date="2009-01" db="EMBL/GenBank/DDBJ databases">
        <title>Complete sequence of chromosome of Methylobacterium nodulans ORS 2060.</title>
        <authorList>
            <consortium name="US DOE Joint Genome Institute"/>
            <person name="Lucas S."/>
            <person name="Copeland A."/>
            <person name="Lapidus A."/>
            <person name="Glavina del Rio T."/>
            <person name="Dalin E."/>
            <person name="Tice H."/>
            <person name="Bruce D."/>
            <person name="Goodwin L."/>
            <person name="Pitluck S."/>
            <person name="Sims D."/>
            <person name="Brettin T."/>
            <person name="Detter J.C."/>
            <person name="Han C."/>
            <person name="Larimer F."/>
            <person name="Land M."/>
            <person name="Hauser L."/>
            <person name="Kyrpides N."/>
            <person name="Ivanova N."/>
            <person name="Marx C.J."/>
            <person name="Richardson P."/>
        </authorList>
    </citation>
    <scope>NUCLEOTIDE SEQUENCE [LARGE SCALE GENOMIC DNA]</scope>
    <source>
        <strain evidence="2">LMG 21967 / CNCM I-2342 / ORS 2060</strain>
    </source>
</reference>
<dbReference type="OrthoDB" id="8444085at2"/>
<organism evidence="1 2">
    <name type="scientific">Methylobacterium nodulans (strain LMG 21967 / CNCM I-2342 / ORS 2060)</name>
    <dbReference type="NCBI Taxonomy" id="460265"/>
    <lineage>
        <taxon>Bacteria</taxon>
        <taxon>Pseudomonadati</taxon>
        <taxon>Pseudomonadota</taxon>
        <taxon>Alphaproteobacteria</taxon>
        <taxon>Hyphomicrobiales</taxon>
        <taxon>Methylobacteriaceae</taxon>
        <taxon>Methylobacterium</taxon>
    </lineage>
</organism>
<dbReference type="KEGG" id="mno:Mnod_2490"/>
<dbReference type="Gene3D" id="3.40.1350.10">
    <property type="match status" value="1"/>
</dbReference>
<sequence length="168" mass="18530">MNVDHDVLRRLAKGGANALDIGKAAEHLVCADLILSGYRCYLSDQGLSYDIVVDVEVRLIRVQVKATCFPSNMNARGRAERIGYTFHVRKRGKLARGRRLSEEHCDLVALVALDIQAVAYLPLREVGQCCQLMPPGHAFAGKFKRSRIVPITGLPFADALKRMGGQNV</sequence>
<gene>
    <name evidence="1" type="ordered locus">Mnod_2490</name>
</gene>
<evidence type="ECO:0000313" key="1">
    <source>
        <dbReference type="EMBL" id="ACL57460.1"/>
    </source>
</evidence>
<keyword evidence="2" id="KW-1185">Reference proteome</keyword>
<dbReference type="HOGENOM" id="CLU_1584568_0_0_5"/>
<evidence type="ECO:0000313" key="2">
    <source>
        <dbReference type="Proteomes" id="UP000008207"/>
    </source>
</evidence>
<dbReference type="EMBL" id="CP001349">
    <property type="protein sequence ID" value="ACL57460.1"/>
    <property type="molecule type" value="Genomic_DNA"/>
</dbReference>
<dbReference type="GO" id="GO:0003676">
    <property type="term" value="F:nucleic acid binding"/>
    <property type="evidence" value="ECO:0007669"/>
    <property type="project" value="InterPro"/>
</dbReference>
<dbReference type="InterPro" id="IPR011856">
    <property type="entry name" value="tRNA_endonuc-like_dom_sf"/>
</dbReference>
<protein>
    <submittedName>
        <fullName evidence="1">Uncharacterized protein</fullName>
    </submittedName>
</protein>
<name>B8ICP9_METNO</name>
<dbReference type="STRING" id="460265.Mnod_2490"/>
<accession>B8ICP9</accession>